<reference evidence="2 3" key="1">
    <citation type="submission" date="2018-08" db="EMBL/GenBank/DDBJ databases">
        <title>Microbacterium oxydans strain HG3.</title>
        <authorList>
            <person name="ORTET P."/>
        </authorList>
    </citation>
    <scope>NUCLEOTIDE SEQUENCE [LARGE SCALE GENOMIC DNA]</scope>
    <source>
        <strain evidence="2 3">HG3</strain>
    </source>
</reference>
<dbReference type="RefSeq" id="WP_052748773.1">
    <property type="nucleotide sequence ID" value="NZ_CP031422.1"/>
</dbReference>
<dbReference type="EMBL" id="CP031422">
    <property type="protein sequence ID" value="AZS42231.1"/>
    <property type="molecule type" value="Genomic_DNA"/>
</dbReference>
<name>A0A3Q9J6S0_9MICO</name>
<dbReference type="SUPFAM" id="SSF47598">
    <property type="entry name" value="Ribbon-helix-helix"/>
    <property type="match status" value="1"/>
</dbReference>
<dbReference type="Pfam" id="PF01402">
    <property type="entry name" value="RHH_1"/>
    <property type="match status" value="1"/>
</dbReference>
<feature type="domain" description="Ribbon-helix-helix protein CopG" evidence="1">
    <location>
        <begin position="4"/>
        <end position="36"/>
    </location>
</feature>
<protein>
    <recommendedName>
        <fullName evidence="1">Ribbon-helix-helix protein CopG domain-containing protein</fullName>
    </recommendedName>
</protein>
<organism evidence="2 3">
    <name type="scientific">Microbacterium oxydans</name>
    <dbReference type="NCBI Taxonomy" id="82380"/>
    <lineage>
        <taxon>Bacteria</taxon>
        <taxon>Bacillati</taxon>
        <taxon>Actinomycetota</taxon>
        <taxon>Actinomycetes</taxon>
        <taxon>Micrococcales</taxon>
        <taxon>Microbacteriaceae</taxon>
        <taxon>Microbacterium</taxon>
    </lineage>
</organism>
<evidence type="ECO:0000313" key="2">
    <source>
        <dbReference type="EMBL" id="AZS42231.1"/>
    </source>
</evidence>
<gene>
    <name evidence="2" type="ORF">CVS54_03594</name>
</gene>
<dbReference type="InterPro" id="IPR010985">
    <property type="entry name" value="Ribbon_hlx_hlx"/>
</dbReference>
<dbReference type="Proteomes" id="UP000274841">
    <property type="component" value="Chromosome"/>
</dbReference>
<dbReference type="InterPro" id="IPR002145">
    <property type="entry name" value="CopG"/>
</dbReference>
<sequence>MAMTVRLPEELDAQLEAIARARHTSKHAVIIEAATRFANDTSRSALVNSAVDFVFDNDKVLLERLEDA</sequence>
<dbReference type="KEGG" id="moy:CVS54_03594"/>
<dbReference type="AlphaFoldDB" id="A0A3Q9J6S0"/>
<evidence type="ECO:0000259" key="1">
    <source>
        <dbReference type="Pfam" id="PF01402"/>
    </source>
</evidence>
<proteinExistence type="predicted"/>
<dbReference type="GO" id="GO:0006355">
    <property type="term" value="P:regulation of DNA-templated transcription"/>
    <property type="evidence" value="ECO:0007669"/>
    <property type="project" value="InterPro"/>
</dbReference>
<accession>A0A3Q9J6S0</accession>
<evidence type="ECO:0000313" key="3">
    <source>
        <dbReference type="Proteomes" id="UP000274841"/>
    </source>
</evidence>